<dbReference type="AlphaFoldDB" id="A0AB34AFK8"/>
<reference evidence="1 2" key="1">
    <citation type="submission" date="2019-07" db="EMBL/GenBank/DDBJ databases">
        <title>Whole genome shotgun sequence of Staphylococcus cohnii subsp. urealyticus NBRC 109766.</title>
        <authorList>
            <person name="Hosoyama A."/>
            <person name="Uohara A."/>
            <person name="Ohji S."/>
            <person name="Ichikawa N."/>
        </authorList>
    </citation>
    <scope>NUCLEOTIDE SEQUENCE [LARGE SCALE GENOMIC DNA]</scope>
    <source>
        <strain evidence="1 2">NBRC 109766</strain>
    </source>
</reference>
<dbReference type="EMBL" id="BKAW01000003">
    <property type="protein sequence ID" value="GEQ01908.1"/>
    <property type="molecule type" value="Genomic_DNA"/>
</dbReference>
<name>A0AB34AFK8_STAUR</name>
<protein>
    <submittedName>
        <fullName evidence="1">Uncharacterized protein</fullName>
    </submittedName>
</protein>
<keyword evidence="2" id="KW-1185">Reference proteome</keyword>
<accession>A0AB34AFK8</accession>
<gene>
    <name evidence="1" type="ORF">SCO02_03490</name>
</gene>
<evidence type="ECO:0000313" key="1">
    <source>
        <dbReference type="EMBL" id="GEQ01908.1"/>
    </source>
</evidence>
<proteinExistence type="predicted"/>
<dbReference type="Proteomes" id="UP000321839">
    <property type="component" value="Unassembled WGS sequence"/>
</dbReference>
<organism evidence="1 2">
    <name type="scientific">Staphylococcus ureilyticus</name>
    <name type="common">Staphylococcus cohnii subsp. urealyticus</name>
    <dbReference type="NCBI Taxonomy" id="94138"/>
    <lineage>
        <taxon>Bacteria</taxon>
        <taxon>Bacillati</taxon>
        <taxon>Bacillota</taxon>
        <taxon>Bacilli</taxon>
        <taxon>Bacillales</taxon>
        <taxon>Staphylococcaceae</taxon>
        <taxon>Staphylococcus</taxon>
        <taxon>Staphylococcus cohnii species complex</taxon>
    </lineage>
</organism>
<sequence>MTFSCNLVFINKNGIVAKKAKINANIIDNKTIMLSPHINIFIELIPFRVQLIQNLRFYYRKILKRAQS</sequence>
<evidence type="ECO:0000313" key="2">
    <source>
        <dbReference type="Proteomes" id="UP000321839"/>
    </source>
</evidence>
<comment type="caution">
    <text evidence="1">The sequence shown here is derived from an EMBL/GenBank/DDBJ whole genome shotgun (WGS) entry which is preliminary data.</text>
</comment>